<dbReference type="OrthoDB" id="9928613at2"/>
<dbReference type="AlphaFoldDB" id="A0A1G5Z762"/>
<name>A0A1G5Z762_9HYPH</name>
<organism evidence="1 2">
    <name type="scientific">Mesorhizobium qingshengii</name>
    <dbReference type="NCBI Taxonomy" id="1165689"/>
    <lineage>
        <taxon>Bacteria</taxon>
        <taxon>Pseudomonadati</taxon>
        <taxon>Pseudomonadota</taxon>
        <taxon>Alphaproteobacteria</taxon>
        <taxon>Hyphomicrobiales</taxon>
        <taxon>Phyllobacteriaceae</taxon>
        <taxon>Mesorhizobium</taxon>
    </lineage>
</organism>
<dbReference type="Proteomes" id="UP000198588">
    <property type="component" value="Unassembled WGS sequence"/>
</dbReference>
<proteinExistence type="predicted"/>
<accession>A0A1G5Z762</accession>
<gene>
    <name evidence="1" type="ORF">SAMN02927914_04351</name>
</gene>
<protein>
    <submittedName>
        <fullName evidence="1">Uncharacterized protein</fullName>
    </submittedName>
</protein>
<sequence length="197" mass="22317">MPDNLSEIDGILHAFGEMNAAWGHYEDALFMLLFTVLDIRNGTAEHAIRNEIDLKTAAAILKSAAVIDEKLKVRDHVLQLVKWTDRPMREDRNRFVHDPIYGGGPGFEQFQYVTRTKRPQSFKPLKVSVISARPITKELLRSFTNAIRKAESFSGAIQHHLSEEPDDFLPLTVVEERQEELAKAIASYMDLTKSPAS</sequence>
<evidence type="ECO:0000313" key="2">
    <source>
        <dbReference type="Proteomes" id="UP000198588"/>
    </source>
</evidence>
<dbReference type="STRING" id="1165689.SAMN02927914_04351"/>
<dbReference type="RefSeq" id="WP_091581955.1">
    <property type="nucleotide sequence ID" value="NZ_FMXM01000014.1"/>
</dbReference>
<evidence type="ECO:0000313" key="1">
    <source>
        <dbReference type="EMBL" id="SDA90432.1"/>
    </source>
</evidence>
<dbReference type="EMBL" id="FMXM01000014">
    <property type="protein sequence ID" value="SDA90432.1"/>
    <property type="molecule type" value="Genomic_DNA"/>
</dbReference>
<reference evidence="1 2" key="1">
    <citation type="submission" date="2016-10" db="EMBL/GenBank/DDBJ databases">
        <authorList>
            <person name="de Groot N.N."/>
        </authorList>
    </citation>
    <scope>NUCLEOTIDE SEQUENCE [LARGE SCALE GENOMIC DNA]</scope>
    <source>
        <strain evidence="1 2">CGMCC 1.12097</strain>
    </source>
</reference>